<protein>
    <recommendedName>
        <fullName evidence="5">Protein transport protein SEC31</fullName>
    </recommendedName>
    <alternativeName>
        <fullName evidence="4">Protein transport protein sec31</fullName>
    </alternativeName>
</protein>
<dbReference type="GeneID" id="37035942"/>
<dbReference type="GO" id="GO:0005789">
    <property type="term" value="C:endoplasmic reticulum membrane"/>
    <property type="evidence" value="ECO:0007669"/>
    <property type="project" value="UniProtKB-SubCell"/>
</dbReference>
<dbReference type="FunFam" id="2.130.10.10:FF:000193">
    <property type="entry name" value="Protein transport protein SEC31, putative"/>
    <property type="match status" value="1"/>
</dbReference>
<feature type="compositionally biased region" description="Polar residues" evidence="16">
    <location>
        <begin position="1124"/>
        <end position="1138"/>
    </location>
</feature>
<evidence type="ECO:0000256" key="1">
    <source>
        <dbReference type="ARBA" id="ARBA00004299"/>
    </source>
</evidence>
<dbReference type="GO" id="GO:0007029">
    <property type="term" value="P:endoplasmic reticulum organization"/>
    <property type="evidence" value="ECO:0007669"/>
    <property type="project" value="TreeGrafter"/>
</dbReference>
<dbReference type="GO" id="GO:0005198">
    <property type="term" value="F:structural molecule activity"/>
    <property type="evidence" value="ECO:0007669"/>
    <property type="project" value="TreeGrafter"/>
</dbReference>
<comment type="subcellular location">
    <subcellularLocation>
        <location evidence="1">Cytoplasmic vesicle</location>
        <location evidence="1">COPII-coated vesicle membrane</location>
        <topology evidence="1">Peripheral membrane protein</topology>
        <orientation evidence="1">Cytoplasmic side</orientation>
    </subcellularLocation>
    <subcellularLocation>
        <location evidence="2">Endoplasmic reticulum membrane</location>
        <topology evidence="2">Peripheral membrane protein</topology>
        <orientation evidence="2">Cytoplasmic side</orientation>
    </subcellularLocation>
</comment>
<evidence type="ECO:0000256" key="10">
    <source>
        <dbReference type="ARBA" id="ARBA00022892"/>
    </source>
</evidence>
<evidence type="ECO:0000256" key="4">
    <source>
        <dbReference type="ARBA" id="ARBA00013507"/>
    </source>
</evidence>
<evidence type="ECO:0000256" key="3">
    <source>
        <dbReference type="ARBA" id="ARBA00009358"/>
    </source>
</evidence>
<gene>
    <name evidence="17" type="ORF">IE81DRAFT_323861</name>
</gene>
<evidence type="ECO:0000313" key="17">
    <source>
        <dbReference type="EMBL" id="PWN42040.1"/>
    </source>
</evidence>
<dbReference type="Gene3D" id="2.130.10.10">
    <property type="entry name" value="YVTN repeat-like/Quinoprotein amine dehydrogenase"/>
    <property type="match status" value="1"/>
</dbReference>
<dbReference type="PROSITE" id="PS50082">
    <property type="entry name" value="WD_REPEATS_2"/>
    <property type="match status" value="2"/>
</dbReference>
<feature type="compositionally biased region" description="Polar residues" evidence="16">
    <location>
        <begin position="578"/>
        <end position="589"/>
    </location>
</feature>
<dbReference type="PANTHER" id="PTHR13923:SF11">
    <property type="entry name" value="SECRETORY 31, ISOFORM D"/>
    <property type="match status" value="1"/>
</dbReference>
<keyword evidence="7 15" id="KW-0853">WD repeat</keyword>
<keyword evidence="9" id="KW-0256">Endoplasmic reticulum</keyword>
<feature type="region of interest" description="Disordered" evidence="16">
    <location>
        <begin position="1065"/>
        <end position="1109"/>
    </location>
</feature>
<evidence type="ECO:0000256" key="11">
    <source>
        <dbReference type="ARBA" id="ARBA00022927"/>
    </source>
</evidence>
<keyword evidence="10" id="KW-0931">ER-Golgi transport</keyword>
<keyword evidence="18" id="KW-1185">Reference proteome</keyword>
<evidence type="ECO:0000256" key="5">
    <source>
        <dbReference type="ARBA" id="ARBA00021236"/>
    </source>
</evidence>
<dbReference type="OrthoDB" id="542917at2759"/>
<dbReference type="GO" id="GO:0030127">
    <property type="term" value="C:COPII vesicle coat"/>
    <property type="evidence" value="ECO:0007669"/>
    <property type="project" value="TreeGrafter"/>
</dbReference>
<name>A0A316VX29_9BASI</name>
<evidence type="ECO:0000256" key="14">
    <source>
        <dbReference type="ARBA" id="ARBA00025471"/>
    </source>
</evidence>
<evidence type="ECO:0000256" key="7">
    <source>
        <dbReference type="ARBA" id="ARBA00022574"/>
    </source>
</evidence>
<feature type="region of interest" description="Disordered" evidence="16">
    <location>
        <begin position="1121"/>
        <end position="1330"/>
    </location>
</feature>
<evidence type="ECO:0000256" key="16">
    <source>
        <dbReference type="SAM" id="MobiDB-lite"/>
    </source>
</evidence>
<dbReference type="PANTHER" id="PTHR13923">
    <property type="entry name" value="SEC31-RELATED PROTEIN"/>
    <property type="match status" value="1"/>
</dbReference>
<feature type="compositionally biased region" description="Pro residues" evidence="16">
    <location>
        <begin position="1155"/>
        <end position="1198"/>
    </location>
</feature>
<feature type="region of interest" description="Disordered" evidence="16">
    <location>
        <begin position="543"/>
        <end position="604"/>
    </location>
</feature>
<evidence type="ECO:0000313" key="18">
    <source>
        <dbReference type="Proteomes" id="UP000245783"/>
    </source>
</evidence>
<feature type="region of interest" description="Disordered" evidence="16">
    <location>
        <begin position="637"/>
        <end position="665"/>
    </location>
</feature>
<feature type="compositionally biased region" description="Low complexity" evidence="16">
    <location>
        <begin position="637"/>
        <end position="655"/>
    </location>
</feature>
<dbReference type="Gene3D" id="1.20.940.10">
    <property type="entry name" value="Functional domain of the splicing factor Prp18"/>
    <property type="match status" value="1"/>
</dbReference>
<dbReference type="EMBL" id="KZ819384">
    <property type="protein sequence ID" value="PWN42040.1"/>
    <property type="molecule type" value="Genomic_DNA"/>
</dbReference>
<evidence type="ECO:0000256" key="2">
    <source>
        <dbReference type="ARBA" id="ARBA00004397"/>
    </source>
</evidence>
<comment type="similarity">
    <text evidence="3">Belongs to the WD repeat SEC31 family.</text>
</comment>
<dbReference type="SMART" id="SM00320">
    <property type="entry name" value="WD40"/>
    <property type="match status" value="6"/>
</dbReference>
<evidence type="ECO:0000256" key="9">
    <source>
        <dbReference type="ARBA" id="ARBA00022824"/>
    </source>
</evidence>
<dbReference type="STRING" id="1522189.A0A316VX29"/>
<dbReference type="Pfam" id="PF00400">
    <property type="entry name" value="WD40"/>
    <property type="match status" value="2"/>
</dbReference>
<dbReference type="GO" id="GO:0070971">
    <property type="term" value="C:endoplasmic reticulum exit site"/>
    <property type="evidence" value="ECO:0007669"/>
    <property type="project" value="TreeGrafter"/>
</dbReference>
<dbReference type="Gene3D" id="1.25.40.1030">
    <property type="match status" value="1"/>
</dbReference>
<proteinExistence type="inferred from homology"/>
<evidence type="ECO:0000256" key="12">
    <source>
        <dbReference type="ARBA" id="ARBA00023136"/>
    </source>
</evidence>
<dbReference type="RefSeq" id="XP_025369200.1">
    <property type="nucleotide sequence ID" value="XM_025514072.1"/>
</dbReference>
<dbReference type="GO" id="GO:0015031">
    <property type="term" value="P:protein transport"/>
    <property type="evidence" value="ECO:0007669"/>
    <property type="project" value="UniProtKB-KW"/>
</dbReference>
<feature type="compositionally biased region" description="Low complexity" evidence="16">
    <location>
        <begin position="543"/>
        <end position="565"/>
    </location>
</feature>
<keyword evidence="6" id="KW-0813">Transport</keyword>
<dbReference type="InterPro" id="IPR040251">
    <property type="entry name" value="SEC31-like"/>
</dbReference>
<organism evidence="17 18">
    <name type="scientific">Ceraceosorus guamensis</name>
    <dbReference type="NCBI Taxonomy" id="1522189"/>
    <lineage>
        <taxon>Eukaryota</taxon>
        <taxon>Fungi</taxon>
        <taxon>Dikarya</taxon>
        <taxon>Basidiomycota</taxon>
        <taxon>Ustilaginomycotina</taxon>
        <taxon>Exobasidiomycetes</taxon>
        <taxon>Ceraceosorales</taxon>
        <taxon>Ceraceosoraceae</taxon>
        <taxon>Ceraceosorus</taxon>
    </lineage>
</organism>
<dbReference type="InterPro" id="IPR015943">
    <property type="entry name" value="WD40/YVTN_repeat-like_dom_sf"/>
</dbReference>
<keyword evidence="8" id="KW-0677">Repeat</keyword>
<dbReference type="InterPro" id="IPR001680">
    <property type="entry name" value="WD40_rpt"/>
</dbReference>
<sequence>MKATLPRTAAFSWSPSSLLASEPLLATGTVAGALDASFSNDSLLEIWSPSYSSTGAVDAQLKPKASAVASARFNRLAWGHAGGAKPYGFLAAGLESGELAIWDADTLLNGGADAQILKNTTHTGPIKGLHFNPIQSNLLASGGVNGEIFIWDLTNPTKPYSPGARSSKLDEITAAAWNSQVAHILATSSASGFTVVWDLKNKREVTALAYGGGAATSGGLPGAAGQQGRRGVGSVCWHPDTPTRLVTASDDDSSPIIMLWDLRNARAPEKILTGHDKGILGMSWCKQDSDLLLSCGKDNRTLAWNPQTAEIVGELPPSNNWSFDVQWCPRNPSLLATASFDGTVGIHSLQANNLEASINEPQTSAAPPADGSDVFGLPSANDAALGGRGLTLRQAPKWLRRPASATFGFGGQLVSISNLPSATGGTQSSVVHLRDVVTEPGIVARASRLQDALEAEGGLAAFCDERSKDPTTRPDDVANWKALQTLFTTGSRDELVALLGFSKEDVAQKVGAAINAYKRTSVHPGKGDLPSVSFASAETEAGAAVDAPVPSTAATAPSETTTAPSEADDVSEAAKLSSGETAPTEQTEVSLFGDDNVGPGTPGAAAGADFFNNLGAGTAPRSALPEHLLASGSAVPPASSVAATAGSPGPSSVASEPLGAPRPTFRIYPAEEGEGERLITRALVLGDFESAVSLCLSSDRFADALLLAARGGSDLLARTQKTYFERRTTQLPYLRLFQSIVSDDLTDVVQNADLADWQEIFVVLCTFAKGEEFGNLAEQLGQRLEFQYTRSRTKALRKNAILCYLAAGKLEKVAGMWIDEMKEEEAAIRAGGAGATADGSAHSAHAEALQTFIEKITVFQAAVGYVDVDLTTPTQPGADSNARVYKLASLYDRFHEYVALLADQGLLEPALKYAAQTPADYNPNGAATSSARERLLSVDQARTGGRAAAAAAAAIPTTSQGNSSAYSNGVVGGASAYAASPAYAAPAVNSYSAAPATNNYGAPASANYDAYGPSVGAQSDPYGAPAPYGAYNAQAPSVGVQNAYGAYGQNNSAYGAAQPLVPPPPPFVDAGASQQGSAPGVNIPPPPFAGNFGTAAAPPPPPKRVTAEGGWNDAPVVAARRGTPSVQGKVSAPITSPFPNSPAPSYGAPQQGGALPPPPRGATPGAGGPPPGPGRGAFSPPPRGGPPPGQARPPPAGPPRAGSAAGTRGPAAPSGAYAPAPGAVNAPPPPMPGQGGPLQPGLNPQQQQQQRGLPGQQLPAQGGQYGAPPGARPPPPSQGGPQGGPLMPPGGVPPRAHTPGAGAGAPLRSQTPAKPATKYPPGDRSHIPDAQKPVFNVLSRELARVRATAPPAQKRMVDDAERRLNLLFDHLNCGTVDARLLPILSQLIQAIDARNQPAALSLHLEAASIATGELGAAMVGVKLLISRLNA</sequence>
<evidence type="ECO:0000256" key="6">
    <source>
        <dbReference type="ARBA" id="ARBA00022448"/>
    </source>
</evidence>
<feature type="compositionally biased region" description="Low complexity" evidence="16">
    <location>
        <begin position="1199"/>
        <end position="1225"/>
    </location>
</feature>
<evidence type="ECO:0000256" key="8">
    <source>
        <dbReference type="ARBA" id="ARBA00022737"/>
    </source>
</evidence>
<dbReference type="InParanoid" id="A0A316VX29"/>
<keyword evidence="12" id="KW-0472">Membrane</keyword>
<dbReference type="FunCoup" id="A0A316VX29">
    <property type="interactions" value="378"/>
</dbReference>
<keyword evidence="13" id="KW-0968">Cytoplasmic vesicle</keyword>
<reference evidence="17 18" key="1">
    <citation type="journal article" date="2018" name="Mol. Biol. Evol.">
        <title>Broad Genomic Sampling Reveals a Smut Pathogenic Ancestry of the Fungal Clade Ustilaginomycotina.</title>
        <authorList>
            <person name="Kijpornyongpan T."/>
            <person name="Mondo S.J."/>
            <person name="Barry K."/>
            <person name="Sandor L."/>
            <person name="Lee J."/>
            <person name="Lipzen A."/>
            <person name="Pangilinan J."/>
            <person name="LaButti K."/>
            <person name="Hainaut M."/>
            <person name="Henrissat B."/>
            <person name="Grigoriev I.V."/>
            <person name="Spatafora J.W."/>
            <person name="Aime M.C."/>
        </authorList>
    </citation>
    <scope>NUCLEOTIDE SEQUENCE [LARGE SCALE GENOMIC DNA]</scope>
    <source>
        <strain evidence="17 18">MCA 4658</strain>
    </source>
</reference>
<dbReference type="SUPFAM" id="SSF50978">
    <property type="entry name" value="WD40 repeat-like"/>
    <property type="match status" value="1"/>
</dbReference>
<keyword evidence="11" id="KW-0653">Protein transport</keyword>
<dbReference type="PROSITE" id="PS50294">
    <property type="entry name" value="WD_REPEATS_REGION"/>
    <property type="match status" value="1"/>
</dbReference>
<feature type="repeat" description="WD" evidence="15">
    <location>
        <begin position="119"/>
        <end position="161"/>
    </location>
</feature>
<dbReference type="InterPro" id="IPR036322">
    <property type="entry name" value="WD40_repeat_dom_sf"/>
</dbReference>
<dbReference type="PROSITE" id="PS00678">
    <property type="entry name" value="WD_REPEATS_1"/>
    <property type="match status" value="1"/>
</dbReference>
<evidence type="ECO:0000256" key="15">
    <source>
        <dbReference type="PROSITE-ProRule" id="PRU00221"/>
    </source>
</evidence>
<dbReference type="Proteomes" id="UP000245783">
    <property type="component" value="Unassembled WGS sequence"/>
</dbReference>
<evidence type="ECO:0000256" key="13">
    <source>
        <dbReference type="ARBA" id="ARBA00023329"/>
    </source>
</evidence>
<feature type="compositionally biased region" description="Low complexity" evidence="16">
    <location>
        <begin position="1239"/>
        <end position="1269"/>
    </location>
</feature>
<dbReference type="GO" id="GO:0090110">
    <property type="term" value="P:COPII-coated vesicle cargo loading"/>
    <property type="evidence" value="ECO:0007669"/>
    <property type="project" value="TreeGrafter"/>
</dbReference>
<dbReference type="InterPro" id="IPR019775">
    <property type="entry name" value="WD40_repeat_CS"/>
</dbReference>
<feature type="repeat" description="WD" evidence="15">
    <location>
        <begin position="272"/>
        <end position="314"/>
    </location>
</feature>
<comment type="function">
    <text evidence="14">Component of the coat protein complex II (COPII) which promotes the formation of transport vesicles from the endoplasmic reticulum (ER). The coat has two main functions, the physical deformation of the endoplasmic reticulum membrane into vesicles and the selection of cargo molecules.</text>
</comment>
<accession>A0A316VX29</accession>